<keyword evidence="11" id="KW-1185">Reference proteome</keyword>
<feature type="active site" description="Proton donor" evidence="8">
    <location>
        <position position="80"/>
    </location>
</feature>
<comment type="catalytic activity">
    <reaction evidence="7 8">
        <text>(2S,6S)-2,6-diaminopimelate = meso-2,6-diaminopimelate</text>
        <dbReference type="Rhea" id="RHEA:15393"/>
        <dbReference type="ChEBI" id="CHEBI:57609"/>
        <dbReference type="ChEBI" id="CHEBI:57791"/>
        <dbReference type="EC" id="5.1.1.7"/>
    </reaction>
</comment>
<feature type="binding site" evidence="8">
    <location>
        <position position="71"/>
    </location>
    <ligand>
        <name>substrate</name>
    </ligand>
</feature>
<dbReference type="Pfam" id="PF01678">
    <property type="entry name" value="DAP_epimerase"/>
    <property type="match status" value="2"/>
</dbReference>
<evidence type="ECO:0000256" key="5">
    <source>
        <dbReference type="ARBA" id="ARBA00023154"/>
    </source>
</evidence>
<keyword evidence="4 8" id="KW-0028">Amino-acid biosynthesis</keyword>
<sequence>MRKIEFFKMNGSGNDFILIDNREHVVENIGLKTEEFVKRICKRGLSIGADGVILIENTDEPDCDFAWQFYNNDGSIASMCGNGSRCAVRFAYLKGIISDTKTTFLTGAGKIYGEIVGINTVKVQLTKPTDYKTVELDNQTMYFINTGVPHLVIFVDDIEAVDVEKLGAKYRYHEIFAPAGTNVNFVKVLDDNTIAIRTYERGVEAETLACGTGATASSLISGLTNKAISPVEVKTRSGKILKVYFQIKDNKSSEPIDMVFLEGDSMLSFVGTMIDEAWDY</sequence>
<feature type="binding site" evidence="8">
    <location>
        <position position="182"/>
    </location>
    <ligand>
        <name>substrate</name>
    </ligand>
</feature>
<evidence type="ECO:0000256" key="4">
    <source>
        <dbReference type="ARBA" id="ARBA00022605"/>
    </source>
</evidence>
<dbReference type="Proteomes" id="UP000199411">
    <property type="component" value="Unassembled WGS sequence"/>
</dbReference>
<dbReference type="EC" id="5.1.1.7" evidence="3 8"/>
<dbReference type="HAMAP" id="MF_00197">
    <property type="entry name" value="DAP_epimerase"/>
    <property type="match status" value="1"/>
</dbReference>
<evidence type="ECO:0000256" key="3">
    <source>
        <dbReference type="ARBA" id="ARBA00013080"/>
    </source>
</evidence>
<gene>
    <name evidence="8" type="primary">dapF</name>
    <name evidence="10" type="ORF">SAMN05660835_01642</name>
</gene>
<comment type="subunit">
    <text evidence="8">Homodimer.</text>
</comment>
<feature type="binding site" evidence="8">
    <location>
        <begin position="200"/>
        <end position="201"/>
    </location>
    <ligand>
        <name>substrate</name>
    </ligand>
</feature>
<dbReference type="PANTHER" id="PTHR31689:SF0">
    <property type="entry name" value="DIAMINOPIMELATE EPIMERASE"/>
    <property type="match status" value="1"/>
</dbReference>
<dbReference type="OrthoDB" id="9805408at2"/>
<accession>A0A1G6QSQ5</accession>
<comment type="function">
    <text evidence="8">Catalyzes the stereoinversion of LL-2,6-diaminopimelate (L,L-DAP) to meso-diaminopimelate (meso-DAP), a precursor of L-lysine and an essential component of the bacterial peptidoglycan.</text>
</comment>
<evidence type="ECO:0000313" key="11">
    <source>
        <dbReference type="Proteomes" id="UP000199411"/>
    </source>
</evidence>
<protein>
    <recommendedName>
        <fullName evidence="3 8">Diaminopimelate epimerase</fullName>
        <shortName evidence="8">DAP epimerase</shortName>
        <ecNumber evidence="3 8">5.1.1.7</ecNumber>
    </recommendedName>
    <alternativeName>
        <fullName evidence="8">PLP-independent amino acid racemase</fullName>
    </alternativeName>
</protein>
<comment type="pathway">
    <text evidence="1 8">Amino-acid biosynthesis; L-lysine biosynthesis via DAP pathway; DL-2,6-diaminopimelate from LL-2,6-diaminopimelate: step 1/1.</text>
</comment>
<dbReference type="SUPFAM" id="SSF54506">
    <property type="entry name" value="Diaminopimelate epimerase-like"/>
    <property type="match status" value="2"/>
</dbReference>
<dbReference type="GO" id="GO:0008837">
    <property type="term" value="F:diaminopimelate epimerase activity"/>
    <property type="evidence" value="ECO:0007669"/>
    <property type="project" value="UniProtKB-UniRule"/>
</dbReference>
<evidence type="ECO:0000256" key="9">
    <source>
        <dbReference type="PROSITE-ProRule" id="PRU10125"/>
    </source>
</evidence>
<dbReference type="GO" id="GO:0009089">
    <property type="term" value="P:lysine biosynthetic process via diaminopimelate"/>
    <property type="evidence" value="ECO:0007669"/>
    <property type="project" value="UniProtKB-UniRule"/>
</dbReference>
<dbReference type="UniPathway" id="UPA00034">
    <property type="reaction ID" value="UER00025"/>
</dbReference>
<comment type="similarity">
    <text evidence="2 8">Belongs to the diaminopimelate epimerase family.</text>
</comment>
<dbReference type="NCBIfam" id="TIGR00652">
    <property type="entry name" value="DapF"/>
    <property type="match status" value="1"/>
</dbReference>
<keyword evidence="8" id="KW-0963">Cytoplasm</keyword>
<feature type="active site" description="Proton acceptor" evidence="8">
    <location>
        <position position="210"/>
    </location>
</feature>
<name>A0A1G6QSQ5_9BACT</name>
<dbReference type="PROSITE" id="PS01326">
    <property type="entry name" value="DAP_EPIMERASE"/>
    <property type="match status" value="1"/>
</dbReference>
<dbReference type="InterPro" id="IPR001653">
    <property type="entry name" value="DAP_epimerase_DapF"/>
</dbReference>
<proteinExistence type="inferred from homology"/>
<organism evidence="10 11">
    <name type="scientific">Desulfurella multipotens</name>
    <dbReference type="NCBI Taxonomy" id="79269"/>
    <lineage>
        <taxon>Bacteria</taxon>
        <taxon>Pseudomonadati</taxon>
        <taxon>Campylobacterota</taxon>
        <taxon>Desulfurellia</taxon>
        <taxon>Desulfurellales</taxon>
        <taxon>Desulfurellaceae</taxon>
        <taxon>Desulfurella</taxon>
    </lineage>
</organism>
<evidence type="ECO:0000313" key="10">
    <source>
        <dbReference type="EMBL" id="SDC95331.1"/>
    </source>
</evidence>
<dbReference type="GO" id="GO:0005829">
    <property type="term" value="C:cytosol"/>
    <property type="evidence" value="ECO:0007669"/>
    <property type="project" value="TreeGrafter"/>
</dbReference>
<keyword evidence="6 8" id="KW-0413">Isomerase</keyword>
<dbReference type="Gene3D" id="3.10.310.10">
    <property type="entry name" value="Diaminopimelate Epimerase, Chain A, domain 1"/>
    <property type="match status" value="2"/>
</dbReference>
<evidence type="ECO:0000256" key="8">
    <source>
        <dbReference type="HAMAP-Rule" id="MF_00197"/>
    </source>
</evidence>
<feature type="site" description="Could be important to modulate the pK values of the two catalytic cysteine residues" evidence="8">
    <location>
        <position position="150"/>
    </location>
</feature>
<comment type="subcellular location">
    <subcellularLocation>
        <location evidence="8">Cytoplasm</location>
    </subcellularLocation>
</comment>
<dbReference type="EMBL" id="FMYU01000013">
    <property type="protein sequence ID" value="SDC95331.1"/>
    <property type="molecule type" value="Genomic_DNA"/>
</dbReference>
<dbReference type="PANTHER" id="PTHR31689">
    <property type="entry name" value="DIAMINOPIMELATE EPIMERASE, CHLOROPLASTIC"/>
    <property type="match status" value="1"/>
</dbReference>
<feature type="binding site" evidence="8">
    <location>
        <begin position="211"/>
        <end position="212"/>
    </location>
    <ligand>
        <name>substrate</name>
    </ligand>
</feature>
<evidence type="ECO:0000256" key="2">
    <source>
        <dbReference type="ARBA" id="ARBA00010219"/>
    </source>
</evidence>
<evidence type="ECO:0000256" key="7">
    <source>
        <dbReference type="ARBA" id="ARBA00051712"/>
    </source>
</evidence>
<feature type="active site" evidence="9">
    <location>
        <position position="80"/>
    </location>
</feature>
<dbReference type="RefSeq" id="WP_092129527.1">
    <property type="nucleotide sequence ID" value="NZ_FMYU01000013.1"/>
</dbReference>
<reference evidence="11" key="1">
    <citation type="submission" date="2016-10" db="EMBL/GenBank/DDBJ databases">
        <authorList>
            <person name="Varghese N."/>
            <person name="Submissions S."/>
        </authorList>
    </citation>
    <scope>NUCLEOTIDE SEQUENCE [LARGE SCALE GENOMIC DNA]</scope>
    <source>
        <strain evidence="11">DSM 8415</strain>
    </source>
</reference>
<evidence type="ECO:0000256" key="1">
    <source>
        <dbReference type="ARBA" id="ARBA00005196"/>
    </source>
</evidence>
<comment type="caution">
    <text evidence="8">Lacks conserved residue(s) required for the propagation of feature annotation.</text>
</comment>
<feature type="binding site" evidence="8">
    <location>
        <position position="14"/>
    </location>
    <ligand>
        <name>substrate</name>
    </ligand>
</feature>
<dbReference type="InterPro" id="IPR018510">
    <property type="entry name" value="DAP_epimerase_AS"/>
</dbReference>
<feature type="site" description="Could be important to modulate the pK values of the two catalytic cysteine residues" evidence="8">
    <location>
        <position position="200"/>
    </location>
</feature>
<keyword evidence="5 8" id="KW-0457">Lysine biosynthesis</keyword>
<evidence type="ECO:0000256" key="6">
    <source>
        <dbReference type="ARBA" id="ARBA00023235"/>
    </source>
</evidence>
<dbReference type="AlphaFoldDB" id="A0A1G6QSQ5"/>
<feature type="binding site" evidence="8">
    <location>
        <begin position="81"/>
        <end position="82"/>
    </location>
    <ligand>
        <name>substrate</name>
    </ligand>
</feature>